<comment type="pathway">
    <text evidence="2">Energy metabolism; oxidative phosphorylation.</text>
</comment>
<proteinExistence type="inferred from homology"/>
<dbReference type="RefSeq" id="XP_011312015.1">
    <property type="nucleotide sequence ID" value="XM_011313713.1"/>
</dbReference>
<dbReference type="GeneID" id="105271901"/>
<dbReference type="Gene3D" id="4.10.95.10">
    <property type="entry name" value="Cytochrome c oxidase, subunit VIa"/>
    <property type="match status" value="1"/>
</dbReference>
<name>A0A9R1TMU4_9HYME</name>
<dbReference type="Pfam" id="PF02046">
    <property type="entry name" value="COX6A"/>
    <property type="match status" value="1"/>
</dbReference>
<dbReference type="InterPro" id="IPR001349">
    <property type="entry name" value="Cyt_c_oxidase_su6a"/>
</dbReference>
<dbReference type="KEGG" id="fas:105271901"/>
<evidence type="ECO:0000256" key="8">
    <source>
        <dbReference type="ARBA" id="ARBA00023128"/>
    </source>
</evidence>
<comment type="similarity">
    <text evidence="3 10">Belongs to the cytochrome c oxidase subunit 6A family.</text>
</comment>
<evidence type="ECO:0000256" key="6">
    <source>
        <dbReference type="ARBA" id="ARBA00022946"/>
    </source>
</evidence>
<dbReference type="InterPro" id="IPR036418">
    <property type="entry name" value="Cyt_c_oxidase_su6a_sf"/>
</dbReference>
<keyword evidence="4" id="KW-0812">Transmembrane</keyword>
<evidence type="ECO:0000256" key="5">
    <source>
        <dbReference type="ARBA" id="ARBA00022792"/>
    </source>
</evidence>
<evidence type="ECO:0000313" key="12">
    <source>
        <dbReference type="Proteomes" id="UP000694866"/>
    </source>
</evidence>
<dbReference type="OrthoDB" id="5947505at2759"/>
<evidence type="ECO:0000256" key="4">
    <source>
        <dbReference type="ARBA" id="ARBA00022692"/>
    </source>
</evidence>
<feature type="region of interest" description="Disordered" evidence="11">
    <location>
        <begin position="98"/>
        <end position="117"/>
    </location>
</feature>
<comment type="subcellular location">
    <subcellularLocation>
        <location evidence="1">Mitochondrion inner membrane</location>
        <topology evidence="1">Single-pass membrane protein</topology>
    </subcellularLocation>
</comment>
<accession>A0A9R1TMU4</accession>
<gene>
    <name evidence="13" type="primary">LOC105271901</name>
</gene>
<dbReference type="PIRSF" id="PIRSF000277">
    <property type="entry name" value="COX6A1"/>
    <property type="match status" value="1"/>
</dbReference>
<keyword evidence="5" id="KW-0999">Mitochondrion inner membrane</keyword>
<evidence type="ECO:0000256" key="3">
    <source>
        <dbReference type="ARBA" id="ARBA00005553"/>
    </source>
</evidence>
<dbReference type="PANTHER" id="PTHR11504:SF0">
    <property type="entry name" value="CYTOCHROME C OXIDASE SUBUNIT"/>
    <property type="match status" value="1"/>
</dbReference>
<dbReference type="AlphaFoldDB" id="A0A9R1TMU4"/>
<protein>
    <submittedName>
        <fullName evidence="13">Cytochrome c oxidase subunit 6A1, mitochondrial</fullName>
    </submittedName>
</protein>
<dbReference type="Proteomes" id="UP000694866">
    <property type="component" value="Unplaced"/>
</dbReference>
<keyword evidence="8" id="KW-0496">Mitochondrion</keyword>
<keyword evidence="12" id="KW-1185">Reference proteome</keyword>
<evidence type="ECO:0000256" key="10">
    <source>
        <dbReference type="RuleBase" id="RU004396"/>
    </source>
</evidence>
<organism evidence="12 13">
    <name type="scientific">Fopius arisanus</name>
    <dbReference type="NCBI Taxonomy" id="64838"/>
    <lineage>
        <taxon>Eukaryota</taxon>
        <taxon>Metazoa</taxon>
        <taxon>Ecdysozoa</taxon>
        <taxon>Arthropoda</taxon>
        <taxon>Hexapoda</taxon>
        <taxon>Insecta</taxon>
        <taxon>Pterygota</taxon>
        <taxon>Neoptera</taxon>
        <taxon>Endopterygota</taxon>
        <taxon>Hymenoptera</taxon>
        <taxon>Apocrita</taxon>
        <taxon>Ichneumonoidea</taxon>
        <taxon>Braconidae</taxon>
        <taxon>Opiinae</taxon>
        <taxon>Fopius</taxon>
    </lineage>
</organism>
<evidence type="ECO:0000256" key="11">
    <source>
        <dbReference type="SAM" id="MobiDB-lite"/>
    </source>
</evidence>
<dbReference type="GO" id="GO:0005743">
    <property type="term" value="C:mitochondrial inner membrane"/>
    <property type="evidence" value="ECO:0007669"/>
    <property type="project" value="UniProtKB-SubCell"/>
</dbReference>
<dbReference type="PANTHER" id="PTHR11504">
    <property type="entry name" value="CYTOCHROME C OXIDASE POLYPEPTIDE VIA"/>
    <property type="match status" value="1"/>
</dbReference>
<evidence type="ECO:0000256" key="7">
    <source>
        <dbReference type="ARBA" id="ARBA00022989"/>
    </source>
</evidence>
<evidence type="ECO:0000256" key="2">
    <source>
        <dbReference type="ARBA" id="ARBA00004673"/>
    </source>
</evidence>
<keyword evidence="9" id="KW-0472">Membrane</keyword>
<dbReference type="SUPFAM" id="SSF81411">
    <property type="entry name" value="Mitochondrial cytochrome c oxidase subunit VIa"/>
    <property type="match status" value="1"/>
</dbReference>
<reference evidence="13" key="1">
    <citation type="submission" date="2025-08" db="UniProtKB">
        <authorList>
            <consortium name="RefSeq"/>
        </authorList>
    </citation>
    <scope>IDENTIFICATION</scope>
    <source>
        <strain evidence="13">USDA-PBARC FA_bdor</strain>
        <tissue evidence="13">Whole organism</tissue>
    </source>
</reference>
<evidence type="ECO:0000313" key="13">
    <source>
        <dbReference type="RefSeq" id="XP_011312015.1"/>
    </source>
</evidence>
<keyword evidence="6" id="KW-0809">Transit peptide</keyword>
<dbReference type="GO" id="GO:0030234">
    <property type="term" value="F:enzyme regulator activity"/>
    <property type="evidence" value="ECO:0007669"/>
    <property type="project" value="TreeGrafter"/>
</dbReference>
<dbReference type="FunFam" id="4.10.95.10:FF:000001">
    <property type="entry name" value="Cytochrome c oxidase subunit 6A, mitochondrial"/>
    <property type="match status" value="1"/>
</dbReference>
<dbReference type="GO" id="GO:0006123">
    <property type="term" value="P:mitochondrial electron transport, cytochrome c to oxygen"/>
    <property type="evidence" value="ECO:0007669"/>
    <property type="project" value="TreeGrafter"/>
</dbReference>
<sequence>MAGRMVLGRLFVRNYSVKHGETFDVYATTHGAGKGVKMWKNLSLFVAIPTVLLGLLNTYLMEKEEEKSTKRPDFKIYEHLRIRNKRFPWDEGQRTLFHNPHRNALPDGYEAEEEHHH</sequence>
<evidence type="ECO:0000256" key="1">
    <source>
        <dbReference type="ARBA" id="ARBA00004434"/>
    </source>
</evidence>
<evidence type="ECO:0000256" key="9">
    <source>
        <dbReference type="ARBA" id="ARBA00023136"/>
    </source>
</evidence>
<keyword evidence="7" id="KW-1133">Transmembrane helix</keyword>